<evidence type="ECO:0000256" key="5">
    <source>
        <dbReference type="ARBA" id="ARBA00023204"/>
    </source>
</evidence>
<comment type="catalytic activity">
    <reaction evidence="6">
        <text>a 6-O-methyl-2'-deoxyguanosine in DNA + L-cysteinyl-[protein] = S-methyl-L-cysteinyl-[protein] + a 2'-deoxyguanosine in DNA</text>
        <dbReference type="Rhea" id="RHEA:24000"/>
        <dbReference type="Rhea" id="RHEA-COMP:10131"/>
        <dbReference type="Rhea" id="RHEA-COMP:10132"/>
        <dbReference type="Rhea" id="RHEA-COMP:11367"/>
        <dbReference type="Rhea" id="RHEA-COMP:11368"/>
        <dbReference type="ChEBI" id="CHEBI:29950"/>
        <dbReference type="ChEBI" id="CHEBI:82612"/>
        <dbReference type="ChEBI" id="CHEBI:85445"/>
        <dbReference type="ChEBI" id="CHEBI:85448"/>
        <dbReference type="EC" id="2.1.1.63"/>
    </reaction>
</comment>
<dbReference type="FunFam" id="1.10.10.10:FF:000410">
    <property type="entry name" value="ADA regulatory protein, putative"/>
    <property type="match status" value="1"/>
</dbReference>
<dbReference type="Proteomes" id="UP000264120">
    <property type="component" value="Chromosome"/>
</dbReference>
<feature type="domain" description="Methylated-DNA-[protein]-cysteine S-methyltransferase DNA binding" evidence="7">
    <location>
        <begin position="96"/>
        <end position="175"/>
    </location>
</feature>
<dbReference type="InterPro" id="IPR036631">
    <property type="entry name" value="MGMT_N_sf"/>
</dbReference>
<dbReference type="PROSITE" id="PS00374">
    <property type="entry name" value="MGMT"/>
    <property type="match status" value="1"/>
</dbReference>
<dbReference type="RefSeq" id="WP_118963315.1">
    <property type="nucleotide sequence ID" value="NZ_CP023036.1"/>
</dbReference>
<accession>A0A347WEU3</accession>
<evidence type="ECO:0000256" key="1">
    <source>
        <dbReference type="ARBA" id="ARBA00001286"/>
    </source>
</evidence>
<dbReference type="InterPro" id="IPR014048">
    <property type="entry name" value="MethylDNA_cys_MeTrfase_DNA-bd"/>
</dbReference>
<dbReference type="GO" id="GO:0003908">
    <property type="term" value="F:methylated-DNA-[protein]-cysteine S-methyltransferase activity"/>
    <property type="evidence" value="ECO:0007669"/>
    <property type="project" value="UniProtKB-EC"/>
</dbReference>
<dbReference type="PANTHER" id="PTHR10815">
    <property type="entry name" value="METHYLATED-DNA--PROTEIN-CYSTEINE METHYLTRANSFERASE"/>
    <property type="match status" value="1"/>
</dbReference>
<dbReference type="GO" id="GO:0032259">
    <property type="term" value="P:methylation"/>
    <property type="evidence" value="ECO:0007669"/>
    <property type="project" value="UniProtKB-KW"/>
</dbReference>
<dbReference type="PANTHER" id="PTHR10815:SF14">
    <property type="entry name" value="BIFUNCTIONAL TRANSCRIPTIONAL ACTIVATOR_DNA REPAIR ENZYME ADA"/>
    <property type="match status" value="1"/>
</dbReference>
<dbReference type="InterPro" id="IPR036388">
    <property type="entry name" value="WH-like_DNA-bd_sf"/>
</dbReference>
<dbReference type="SUPFAM" id="SSF53155">
    <property type="entry name" value="Methylated DNA-protein cysteine methyltransferase domain"/>
    <property type="match status" value="1"/>
</dbReference>
<sequence length="185" mass="19459">MNASQVRSRDSQGDIRLGMGQSTLGAVLVAMRGDRIAAVMLDDDADSLRRAAHERFPAAPIVEGDSTMDGAIATVTACIDAPGTQADLPLELNGTAFQQQVWQALRAIPCGTTLTYAELAARIGRPGAVRAVAGACAANEMAIIIPCHRVIRSDGSLSGYRWGPARKAQLLARERAWVAHGGTPV</sequence>
<comment type="catalytic activity">
    <reaction evidence="1">
        <text>a 4-O-methyl-thymidine in DNA + L-cysteinyl-[protein] = a thymidine in DNA + S-methyl-L-cysteinyl-[protein]</text>
        <dbReference type="Rhea" id="RHEA:53428"/>
        <dbReference type="Rhea" id="RHEA-COMP:10131"/>
        <dbReference type="Rhea" id="RHEA-COMP:10132"/>
        <dbReference type="Rhea" id="RHEA-COMP:13555"/>
        <dbReference type="Rhea" id="RHEA-COMP:13556"/>
        <dbReference type="ChEBI" id="CHEBI:29950"/>
        <dbReference type="ChEBI" id="CHEBI:82612"/>
        <dbReference type="ChEBI" id="CHEBI:137386"/>
        <dbReference type="ChEBI" id="CHEBI:137387"/>
        <dbReference type="EC" id="2.1.1.63"/>
    </reaction>
</comment>
<dbReference type="CDD" id="cd06445">
    <property type="entry name" value="ATase"/>
    <property type="match status" value="1"/>
</dbReference>
<evidence type="ECO:0000313" key="8">
    <source>
        <dbReference type="EMBL" id="AXY23386.1"/>
    </source>
</evidence>
<protein>
    <submittedName>
        <fullName evidence="8">Bifunctional transcriptional activator/DNA repair enzyme Ada</fullName>
    </submittedName>
</protein>
<dbReference type="NCBIfam" id="TIGR00589">
    <property type="entry name" value="ogt"/>
    <property type="match status" value="1"/>
</dbReference>
<dbReference type="GO" id="GO:0006281">
    <property type="term" value="P:DNA repair"/>
    <property type="evidence" value="ECO:0007669"/>
    <property type="project" value="UniProtKB-KW"/>
</dbReference>
<evidence type="ECO:0000259" key="7">
    <source>
        <dbReference type="Pfam" id="PF01035"/>
    </source>
</evidence>
<dbReference type="SUPFAM" id="SSF46767">
    <property type="entry name" value="Methylated DNA-protein cysteine methyltransferase, C-terminal domain"/>
    <property type="match status" value="1"/>
</dbReference>
<organism evidence="8 9">
    <name type="scientific">Komagataeibacter saccharivorans</name>
    <dbReference type="NCBI Taxonomy" id="265959"/>
    <lineage>
        <taxon>Bacteria</taxon>
        <taxon>Pseudomonadati</taxon>
        <taxon>Pseudomonadota</taxon>
        <taxon>Alphaproteobacteria</taxon>
        <taxon>Acetobacterales</taxon>
        <taxon>Acetobacteraceae</taxon>
        <taxon>Komagataeibacter</taxon>
    </lineage>
</organism>
<gene>
    <name evidence="8" type="primary">ada</name>
    <name evidence="8" type="ORF">CD178_02639</name>
</gene>
<dbReference type="Gene3D" id="1.10.10.10">
    <property type="entry name" value="Winged helix-like DNA-binding domain superfamily/Winged helix DNA-binding domain"/>
    <property type="match status" value="1"/>
</dbReference>
<evidence type="ECO:0000256" key="2">
    <source>
        <dbReference type="ARBA" id="ARBA00022603"/>
    </source>
</evidence>
<keyword evidence="3" id="KW-0808">Transferase</keyword>
<keyword evidence="2" id="KW-0489">Methyltransferase</keyword>
<keyword evidence="9" id="KW-1185">Reference proteome</keyword>
<evidence type="ECO:0000256" key="6">
    <source>
        <dbReference type="ARBA" id="ARBA00049348"/>
    </source>
</evidence>
<dbReference type="Gene3D" id="3.30.160.70">
    <property type="entry name" value="Methylated DNA-protein cysteine methyltransferase domain"/>
    <property type="match status" value="1"/>
</dbReference>
<dbReference type="AlphaFoldDB" id="A0A347WEU3"/>
<dbReference type="Pfam" id="PF01035">
    <property type="entry name" value="DNA_binding_1"/>
    <property type="match status" value="1"/>
</dbReference>
<evidence type="ECO:0000313" key="9">
    <source>
        <dbReference type="Proteomes" id="UP000264120"/>
    </source>
</evidence>
<name>A0A347WEU3_9PROT</name>
<keyword evidence="5" id="KW-0234">DNA repair</keyword>
<evidence type="ECO:0000256" key="4">
    <source>
        <dbReference type="ARBA" id="ARBA00022763"/>
    </source>
</evidence>
<dbReference type="OrthoDB" id="9802228at2"/>
<keyword evidence="4" id="KW-0227">DNA damage</keyword>
<dbReference type="KEGG" id="ksc:CD178_02639"/>
<dbReference type="EMBL" id="CP023036">
    <property type="protein sequence ID" value="AXY23386.1"/>
    <property type="molecule type" value="Genomic_DNA"/>
</dbReference>
<dbReference type="InterPro" id="IPR001497">
    <property type="entry name" value="MethylDNA_cys_MeTrfase_AS"/>
</dbReference>
<dbReference type="InterPro" id="IPR036217">
    <property type="entry name" value="MethylDNA_cys_MeTrfase_DNAb"/>
</dbReference>
<reference evidence="8 9" key="1">
    <citation type="submission" date="2017-08" db="EMBL/GenBank/DDBJ databases">
        <title>Complete genome sequence of Gluconacetobacter saccharivorans CV1 isolated from Fermented Vinegar.</title>
        <authorList>
            <person name="Kim S.-Y."/>
        </authorList>
    </citation>
    <scope>NUCLEOTIDE SEQUENCE [LARGE SCALE GENOMIC DNA]</scope>
    <source>
        <strain evidence="8 9">CV1</strain>
    </source>
</reference>
<proteinExistence type="predicted"/>
<evidence type="ECO:0000256" key="3">
    <source>
        <dbReference type="ARBA" id="ARBA00022679"/>
    </source>
</evidence>